<organism evidence="2 3">
    <name type="scientific">Bifidobacterium oedipodis</name>
    <dbReference type="NCBI Taxonomy" id="2675322"/>
    <lineage>
        <taxon>Bacteria</taxon>
        <taxon>Bacillati</taxon>
        <taxon>Actinomycetota</taxon>
        <taxon>Actinomycetes</taxon>
        <taxon>Bifidobacteriales</taxon>
        <taxon>Bifidobacteriaceae</taxon>
        <taxon>Bifidobacterium</taxon>
    </lineage>
</organism>
<sequence>MAVATGAMLEGHRNMGITPDKTNEISKADPSIPDTGLANTEYKEEAL</sequence>
<proteinExistence type="predicted"/>
<evidence type="ECO:0000313" key="3">
    <source>
        <dbReference type="Proteomes" id="UP000532194"/>
    </source>
</evidence>
<keyword evidence="3" id="KW-1185">Reference proteome</keyword>
<dbReference type="Proteomes" id="UP000532194">
    <property type="component" value="Unassembled WGS sequence"/>
</dbReference>
<comment type="caution">
    <text evidence="2">The sequence shown here is derived from an EMBL/GenBank/DDBJ whole genome shotgun (WGS) entry which is preliminary data.</text>
</comment>
<dbReference type="AlphaFoldDB" id="A0A7Y0EP35"/>
<feature type="region of interest" description="Disordered" evidence="1">
    <location>
        <begin position="1"/>
        <end position="47"/>
    </location>
</feature>
<dbReference type="EMBL" id="JAAIII010000003">
    <property type="protein sequence ID" value="NMM93854.1"/>
    <property type="molecule type" value="Genomic_DNA"/>
</dbReference>
<evidence type="ECO:0000256" key="1">
    <source>
        <dbReference type="SAM" id="MobiDB-lite"/>
    </source>
</evidence>
<evidence type="ECO:0000313" key="2">
    <source>
        <dbReference type="EMBL" id="NMM93854.1"/>
    </source>
</evidence>
<gene>
    <name evidence="2" type="ORF">G1C95_1041</name>
</gene>
<protein>
    <submittedName>
        <fullName evidence="2">Uncharacterized protein</fullName>
    </submittedName>
</protein>
<name>A0A7Y0EP35_9BIFI</name>
<accession>A0A7Y0EP35</accession>
<dbReference type="RefSeq" id="WP_169171907.1">
    <property type="nucleotide sequence ID" value="NZ_JAAIII010000003.1"/>
</dbReference>
<reference evidence="2 3" key="1">
    <citation type="submission" date="2020-02" db="EMBL/GenBank/DDBJ databases">
        <title>Characterization of phylogenetic diversity of novel bifidobacterial species isolated in Czech ZOOs.</title>
        <authorList>
            <person name="Lugli G.A."/>
            <person name="Vera N.B."/>
            <person name="Ventura M."/>
        </authorList>
    </citation>
    <scope>NUCLEOTIDE SEQUENCE [LARGE SCALE GENOMIC DNA]</scope>
    <source>
        <strain evidence="2 3">DSM 109957</strain>
    </source>
</reference>